<feature type="binding site" evidence="4">
    <location>
        <begin position="4"/>
        <end position="8"/>
    </location>
    <ligand>
        <name>ATP</name>
        <dbReference type="ChEBI" id="CHEBI:30616"/>
    </ligand>
</feature>
<dbReference type="GO" id="GO:0005524">
    <property type="term" value="F:ATP binding"/>
    <property type="evidence" value="ECO:0007669"/>
    <property type="project" value="UniProtKB-KW"/>
</dbReference>
<dbReference type="SUPFAM" id="SSF100950">
    <property type="entry name" value="NagB/RpiA/CoA transferase-like"/>
    <property type="match status" value="1"/>
</dbReference>
<keyword evidence="2 4" id="KW-0547">Nucleotide-binding</keyword>
<sequence length="190" mass="21751">MNTKSFLRKEYLLKRKQLSERAFGQANLDILSQFKSIDLSGIKVIHLFLSITEKHEIDTQLIVDYLKQHHPHITIAVPQSNFSALTLTHFIIDDDLVIEKNKWNIPEPISGTQLSPKEIDMVLVPLLAVDSKGFRVGYGKGFYDRFLAECRPDIQKIGLSQFEPIEAIEDLNEFDLPLDVCLTPTKVIQF</sequence>
<proteinExistence type="inferred from homology"/>
<dbReference type="InterPro" id="IPR002698">
    <property type="entry name" value="FTHF_cligase"/>
</dbReference>
<gene>
    <name evidence="6" type="ORF">NF867_07985</name>
</gene>
<accession>A0A9X2JDD4</accession>
<feature type="binding site" evidence="4">
    <location>
        <begin position="135"/>
        <end position="143"/>
    </location>
    <ligand>
        <name>ATP</name>
        <dbReference type="ChEBI" id="CHEBI:30616"/>
    </ligand>
</feature>
<protein>
    <recommendedName>
        <fullName evidence="5">5-formyltetrahydrofolate cyclo-ligase</fullName>
        <ecNumber evidence="5">6.3.3.2</ecNumber>
    </recommendedName>
</protein>
<dbReference type="AlphaFoldDB" id="A0A9X2JDD4"/>
<keyword evidence="5" id="KW-0460">Magnesium</keyword>
<feature type="binding site" evidence="4">
    <location>
        <position position="49"/>
    </location>
    <ligand>
        <name>substrate</name>
    </ligand>
</feature>
<dbReference type="GO" id="GO:0009396">
    <property type="term" value="P:folic acid-containing compound biosynthetic process"/>
    <property type="evidence" value="ECO:0007669"/>
    <property type="project" value="TreeGrafter"/>
</dbReference>
<comment type="catalytic activity">
    <reaction evidence="5">
        <text>(6S)-5-formyl-5,6,7,8-tetrahydrofolate + ATP = (6R)-5,10-methenyltetrahydrofolate + ADP + phosphate</text>
        <dbReference type="Rhea" id="RHEA:10488"/>
        <dbReference type="ChEBI" id="CHEBI:30616"/>
        <dbReference type="ChEBI" id="CHEBI:43474"/>
        <dbReference type="ChEBI" id="CHEBI:57455"/>
        <dbReference type="ChEBI" id="CHEBI:57457"/>
        <dbReference type="ChEBI" id="CHEBI:456216"/>
        <dbReference type="EC" id="6.3.3.2"/>
    </reaction>
</comment>
<evidence type="ECO:0000256" key="1">
    <source>
        <dbReference type="ARBA" id="ARBA00010638"/>
    </source>
</evidence>
<reference evidence="6" key="1">
    <citation type="submission" date="2022-06" db="EMBL/GenBank/DDBJ databases">
        <title>Solitalea sp. MAHUQ-68 isolated from rhizospheric soil.</title>
        <authorList>
            <person name="Huq M.A."/>
        </authorList>
    </citation>
    <scope>NUCLEOTIDE SEQUENCE</scope>
    <source>
        <strain evidence="6">MAHUQ-68</strain>
    </source>
</reference>
<feature type="binding site" evidence="4">
    <location>
        <position position="56"/>
    </location>
    <ligand>
        <name>substrate</name>
    </ligand>
</feature>
<dbReference type="Proteomes" id="UP001155182">
    <property type="component" value="Unassembled WGS sequence"/>
</dbReference>
<evidence type="ECO:0000256" key="4">
    <source>
        <dbReference type="PIRSR" id="PIRSR006806-1"/>
    </source>
</evidence>
<dbReference type="GO" id="GO:0046872">
    <property type="term" value="F:metal ion binding"/>
    <property type="evidence" value="ECO:0007669"/>
    <property type="project" value="UniProtKB-KW"/>
</dbReference>
<organism evidence="6 7">
    <name type="scientific">Solitalea agri</name>
    <dbReference type="NCBI Taxonomy" id="2953739"/>
    <lineage>
        <taxon>Bacteria</taxon>
        <taxon>Pseudomonadati</taxon>
        <taxon>Bacteroidota</taxon>
        <taxon>Sphingobacteriia</taxon>
        <taxon>Sphingobacteriales</taxon>
        <taxon>Sphingobacteriaceae</taxon>
        <taxon>Solitalea</taxon>
    </lineage>
</organism>
<evidence type="ECO:0000256" key="2">
    <source>
        <dbReference type="ARBA" id="ARBA00022741"/>
    </source>
</evidence>
<comment type="cofactor">
    <cofactor evidence="5">
        <name>Mg(2+)</name>
        <dbReference type="ChEBI" id="CHEBI:18420"/>
    </cofactor>
</comment>
<dbReference type="InterPro" id="IPR024185">
    <property type="entry name" value="FTHF_cligase-like_sf"/>
</dbReference>
<dbReference type="Pfam" id="PF01812">
    <property type="entry name" value="5-FTHF_cyc-lig"/>
    <property type="match status" value="1"/>
</dbReference>
<comment type="caution">
    <text evidence="6">The sequence shown here is derived from an EMBL/GenBank/DDBJ whole genome shotgun (WGS) entry which is preliminary data.</text>
</comment>
<dbReference type="NCBIfam" id="TIGR02727">
    <property type="entry name" value="MTHFS_bact"/>
    <property type="match status" value="1"/>
</dbReference>
<comment type="similarity">
    <text evidence="1 5">Belongs to the 5-formyltetrahydrofolate cyclo-ligase family.</text>
</comment>
<dbReference type="GO" id="GO:0035999">
    <property type="term" value="P:tetrahydrofolate interconversion"/>
    <property type="evidence" value="ECO:0007669"/>
    <property type="project" value="TreeGrafter"/>
</dbReference>
<keyword evidence="6" id="KW-0436">Ligase</keyword>
<keyword evidence="7" id="KW-1185">Reference proteome</keyword>
<dbReference type="PANTHER" id="PTHR23407:SF1">
    <property type="entry name" value="5-FORMYLTETRAHYDROFOLATE CYCLO-LIGASE"/>
    <property type="match status" value="1"/>
</dbReference>
<dbReference type="EC" id="6.3.3.2" evidence="5"/>
<dbReference type="PANTHER" id="PTHR23407">
    <property type="entry name" value="ATPASE INHIBITOR/5-FORMYLTETRAHYDROFOLATE CYCLO-LIGASE"/>
    <property type="match status" value="1"/>
</dbReference>
<dbReference type="PIRSF" id="PIRSF006806">
    <property type="entry name" value="FTHF_cligase"/>
    <property type="match status" value="1"/>
</dbReference>
<evidence type="ECO:0000256" key="5">
    <source>
        <dbReference type="RuleBase" id="RU361279"/>
    </source>
</evidence>
<keyword evidence="3 4" id="KW-0067">ATP-binding</keyword>
<dbReference type="InterPro" id="IPR037171">
    <property type="entry name" value="NagB/RpiA_transferase-like"/>
</dbReference>
<evidence type="ECO:0000256" key="3">
    <source>
        <dbReference type="ARBA" id="ARBA00022840"/>
    </source>
</evidence>
<dbReference type="RefSeq" id="WP_252587288.1">
    <property type="nucleotide sequence ID" value="NZ_JAMWYS010000028.1"/>
</dbReference>
<dbReference type="Gene3D" id="3.40.50.10420">
    <property type="entry name" value="NagB/RpiA/CoA transferase-like"/>
    <property type="match status" value="1"/>
</dbReference>
<dbReference type="EMBL" id="JAMWYS010000028">
    <property type="protein sequence ID" value="MCO4292795.1"/>
    <property type="molecule type" value="Genomic_DNA"/>
</dbReference>
<name>A0A9X2JDD4_9SPHI</name>
<evidence type="ECO:0000313" key="7">
    <source>
        <dbReference type="Proteomes" id="UP001155182"/>
    </source>
</evidence>
<evidence type="ECO:0000313" key="6">
    <source>
        <dbReference type="EMBL" id="MCO4292795.1"/>
    </source>
</evidence>
<keyword evidence="5" id="KW-0479">Metal-binding</keyword>
<dbReference type="GO" id="GO:0030272">
    <property type="term" value="F:5-formyltetrahydrofolate cyclo-ligase activity"/>
    <property type="evidence" value="ECO:0007669"/>
    <property type="project" value="UniProtKB-EC"/>
</dbReference>